<evidence type="ECO:0000313" key="1">
    <source>
        <dbReference type="EMBL" id="KYG79349.1"/>
    </source>
</evidence>
<name>A0A150XKT7_9BACT</name>
<accession>A0A150XKT7</accession>
<sequence length="427" mass="50586">MEPDMNLTEYINCLELELSKAYPRKKQADIATSLGFGLTTYHKIFGKKQVSSSTLDDIAKKISFVTYEQFIARRPLLLAFEEHLLDESNSWKSYCFNKRRRMYESNWTFKKRKRRCDEKNENCEEYIEVTRETIDYHYKGEMVINPDLTISISIRTNPDFRVNYFTKLPEVKHSDFFDNLNFLILEASAVRRKETFTTMELLVRSDKAIKPRVIEYENIHPISNEKGIPQNQSYLAFNYLTRNVSKSRRNIDNYDINIQNELGGFLNYTHQIFISCPIGFITKREQFDQLKFTIDQIIEVLISNFRFTRDNIFCEIAKYKTFDDIRVDDRFVFFETRKFIKATHFISVLPEALLNHNSGAYMEIYFRILKKMPAIVFVENRKILPSLLQGLLDNPDRPINFAVKDIELKEIPSYMKSATQYLFSFSL</sequence>
<protein>
    <submittedName>
        <fullName evidence="1">Uncharacterized protein</fullName>
    </submittedName>
</protein>
<dbReference type="RefSeq" id="WP_062303482.1">
    <property type="nucleotide sequence ID" value="NZ_LRPB01000049.1"/>
</dbReference>
<organism evidence="1 2">
    <name type="scientific">Roseivirga seohaensis</name>
    <dbReference type="NCBI Taxonomy" id="1914963"/>
    <lineage>
        <taxon>Bacteria</taxon>
        <taxon>Pseudomonadati</taxon>
        <taxon>Bacteroidota</taxon>
        <taxon>Cytophagia</taxon>
        <taxon>Cytophagales</taxon>
        <taxon>Roseivirgaceae</taxon>
        <taxon>Roseivirga</taxon>
    </lineage>
</organism>
<gene>
    <name evidence="1" type="ORF">AWW67_13320</name>
</gene>
<dbReference type="EMBL" id="LRPB01000049">
    <property type="protein sequence ID" value="KYG79349.1"/>
    <property type="molecule type" value="Genomic_DNA"/>
</dbReference>
<comment type="caution">
    <text evidence="1">The sequence shown here is derived from an EMBL/GenBank/DDBJ whole genome shotgun (WGS) entry which is preliminary data.</text>
</comment>
<dbReference type="STRING" id="1914963.AWW67_13320"/>
<reference evidence="1 2" key="1">
    <citation type="submission" date="2016-01" db="EMBL/GenBank/DDBJ databases">
        <title>Genome sequencing of Roseivirga seohaensis SW-152.</title>
        <authorList>
            <person name="Selvaratnam C."/>
            <person name="Thevarajoo S."/>
            <person name="Goh K.M."/>
            <person name="Ee R."/>
            <person name="Chan K.-G."/>
            <person name="Chong C.S."/>
        </authorList>
    </citation>
    <scope>NUCLEOTIDE SEQUENCE [LARGE SCALE GENOMIC DNA]</scope>
    <source>
        <strain evidence="1 2">SW-152</strain>
    </source>
</reference>
<proteinExistence type="predicted"/>
<dbReference type="AlphaFoldDB" id="A0A150XKT7"/>
<evidence type="ECO:0000313" key="2">
    <source>
        <dbReference type="Proteomes" id="UP000075663"/>
    </source>
</evidence>
<dbReference type="Proteomes" id="UP000075663">
    <property type="component" value="Unassembled WGS sequence"/>
</dbReference>